<dbReference type="Proteomes" id="UP000678499">
    <property type="component" value="Unassembled WGS sequence"/>
</dbReference>
<evidence type="ECO:0000256" key="9">
    <source>
        <dbReference type="ARBA" id="ARBA00035284"/>
    </source>
</evidence>
<dbReference type="PANTHER" id="PTHR13551:SF1">
    <property type="entry name" value="MEMBRANE PROTEIN BRI3"/>
    <property type="match status" value="1"/>
</dbReference>
<dbReference type="GO" id="GO:0005765">
    <property type="term" value="C:lysosomal membrane"/>
    <property type="evidence" value="ECO:0007669"/>
    <property type="project" value="UniProtKB-SubCell"/>
</dbReference>
<evidence type="ECO:0000256" key="4">
    <source>
        <dbReference type="ARBA" id="ARBA00022490"/>
    </source>
</evidence>
<comment type="subcellular location">
    <subcellularLocation>
        <location evidence="2">Cytoplasm</location>
        <location evidence="2">Perinuclear region</location>
    </subcellularLocation>
    <subcellularLocation>
        <location evidence="1">Lysosome membrane</location>
        <topology evidence="1">Multi-pass membrane protein</topology>
    </subcellularLocation>
</comment>
<comment type="similarity">
    <text evidence="3">Belongs to the BRI3 family.</text>
</comment>
<dbReference type="OrthoDB" id="5954088at2759"/>
<evidence type="ECO:0000256" key="7">
    <source>
        <dbReference type="ARBA" id="ARBA00023136"/>
    </source>
</evidence>
<dbReference type="InterPro" id="IPR019317">
    <property type="entry name" value="BRI3"/>
</dbReference>
<evidence type="ECO:0000256" key="5">
    <source>
        <dbReference type="ARBA" id="ARBA00022692"/>
    </source>
</evidence>
<keyword evidence="4" id="KW-0963">Cytoplasm</keyword>
<evidence type="ECO:0000313" key="15">
    <source>
        <dbReference type="Proteomes" id="UP000678499"/>
    </source>
</evidence>
<evidence type="ECO:0000313" key="14">
    <source>
        <dbReference type="EMBL" id="CAD7276025.1"/>
    </source>
</evidence>
<proteinExistence type="inferred from homology"/>
<evidence type="ECO:0000256" key="8">
    <source>
        <dbReference type="ARBA" id="ARBA00023228"/>
    </source>
</evidence>
<keyword evidence="7 13" id="KW-0472">Membrane</keyword>
<evidence type="ECO:0000256" key="13">
    <source>
        <dbReference type="SAM" id="Phobius"/>
    </source>
</evidence>
<evidence type="ECO:0000256" key="11">
    <source>
        <dbReference type="ARBA" id="ARBA00046593"/>
    </source>
</evidence>
<feature type="compositionally biased region" description="Pro residues" evidence="12">
    <location>
        <begin position="10"/>
        <end position="19"/>
    </location>
</feature>
<keyword evidence="5 13" id="KW-0812">Transmembrane</keyword>
<comment type="subunit">
    <text evidence="11">Interacts with BRI3BP. Interacts with MGAT1 and IFITM3.</text>
</comment>
<keyword evidence="8" id="KW-0458">Lysosome</keyword>
<protein>
    <recommendedName>
        <fullName evidence="9">Membrane protein BRI3</fullName>
    </recommendedName>
    <alternativeName>
        <fullName evidence="10">Brain protein I3</fullName>
    </alternativeName>
</protein>
<dbReference type="GO" id="GO:0048471">
    <property type="term" value="C:perinuclear region of cytoplasm"/>
    <property type="evidence" value="ECO:0007669"/>
    <property type="project" value="UniProtKB-SubCell"/>
</dbReference>
<evidence type="ECO:0000256" key="1">
    <source>
        <dbReference type="ARBA" id="ARBA00004155"/>
    </source>
</evidence>
<evidence type="ECO:0000256" key="6">
    <source>
        <dbReference type="ARBA" id="ARBA00022989"/>
    </source>
</evidence>
<dbReference type="EMBL" id="CAJPEX010000532">
    <property type="protein sequence ID" value="CAG0916177.1"/>
    <property type="molecule type" value="Genomic_DNA"/>
</dbReference>
<evidence type="ECO:0000256" key="2">
    <source>
        <dbReference type="ARBA" id="ARBA00004556"/>
    </source>
</evidence>
<dbReference type="PANTHER" id="PTHR13551">
    <property type="entry name" value="BRAIN PROTEIN I3"/>
    <property type="match status" value="1"/>
</dbReference>
<keyword evidence="6 13" id="KW-1133">Transmembrane helix</keyword>
<sequence>MKQVPDEDLPPPYEPPPPGFNLGHPTAPPYAGPQAPLQPQYPYAPPNPSIVVVPVTGQNVVQYQTQNGPVTVISGVVSNPISSTGFVFRNLGVCSRCRIGIIQEEFPWITMCCAVFFFPLGLLCLLCTSKKCSHCRFSG</sequence>
<dbReference type="Pfam" id="PF10164">
    <property type="entry name" value="BRI3"/>
    <property type="match status" value="1"/>
</dbReference>
<feature type="region of interest" description="Disordered" evidence="12">
    <location>
        <begin position="1"/>
        <end position="39"/>
    </location>
</feature>
<dbReference type="EMBL" id="OA882569">
    <property type="protein sequence ID" value="CAD7276025.1"/>
    <property type="molecule type" value="Genomic_DNA"/>
</dbReference>
<reference evidence="14" key="1">
    <citation type="submission" date="2020-11" db="EMBL/GenBank/DDBJ databases">
        <authorList>
            <person name="Tran Van P."/>
        </authorList>
    </citation>
    <scope>NUCLEOTIDE SEQUENCE</scope>
</reference>
<accession>A0A7R9BIK0</accession>
<gene>
    <name evidence="14" type="ORF">NMOB1V02_LOCUS3804</name>
</gene>
<evidence type="ECO:0000256" key="3">
    <source>
        <dbReference type="ARBA" id="ARBA00008090"/>
    </source>
</evidence>
<keyword evidence="15" id="KW-1185">Reference proteome</keyword>
<evidence type="ECO:0000256" key="12">
    <source>
        <dbReference type="SAM" id="MobiDB-lite"/>
    </source>
</evidence>
<dbReference type="AlphaFoldDB" id="A0A7R9BIK0"/>
<evidence type="ECO:0000256" key="10">
    <source>
        <dbReference type="ARBA" id="ARBA00035449"/>
    </source>
</evidence>
<name>A0A7R9BIK0_9CRUS</name>
<feature type="transmembrane region" description="Helical" evidence="13">
    <location>
        <begin position="106"/>
        <end position="128"/>
    </location>
</feature>
<organism evidence="14">
    <name type="scientific">Notodromas monacha</name>
    <dbReference type="NCBI Taxonomy" id="399045"/>
    <lineage>
        <taxon>Eukaryota</taxon>
        <taxon>Metazoa</taxon>
        <taxon>Ecdysozoa</taxon>
        <taxon>Arthropoda</taxon>
        <taxon>Crustacea</taxon>
        <taxon>Oligostraca</taxon>
        <taxon>Ostracoda</taxon>
        <taxon>Podocopa</taxon>
        <taxon>Podocopida</taxon>
        <taxon>Cypridocopina</taxon>
        <taxon>Cypridoidea</taxon>
        <taxon>Cyprididae</taxon>
        <taxon>Notodromas</taxon>
    </lineage>
</organism>